<gene>
    <name evidence="15" type="ORF">MGAL_10B093593</name>
</gene>
<evidence type="ECO:0000256" key="6">
    <source>
        <dbReference type="ARBA" id="ARBA00023125"/>
    </source>
</evidence>
<keyword evidence="7" id="KW-1015">Disulfide bond</keyword>
<evidence type="ECO:0000256" key="8">
    <source>
        <dbReference type="ARBA" id="ARBA00023172"/>
    </source>
</evidence>
<name>A0A8B6FBF3_MYTGA</name>
<feature type="active site" evidence="10">
    <location>
        <position position="1059"/>
    </location>
</feature>
<dbReference type="InterPro" id="IPR002104">
    <property type="entry name" value="Integrase_catalytic"/>
</dbReference>
<dbReference type="Pfam" id="PF00589">
    <property type="entry name" value="Phage_integrase"/>
    <property type="match status" value="1"/>
</dbReference>
<feature type="compositionally biased region" description="Polar residues" evidence="11">
    <location>
        <begin position="1512"/>
        <end position="1523"/>
    </location>
</feature>
<accession>A0A8B6FBF3</accession>
<dbReference type="InterPro" id="IPR043502">
    <property type="entry name" value="DNA/RNA_pol_sf"/>
</dbReference>
<dbReference type="Gene3D" id="1.10.150.130">
    <property type="match status" value="1"/>
</dbReference>
<feature type="compositionally biased region" description="Polar residues" evidence="11">
    <location>
        <begin position="56"/>
        <end position="72"/>
    </location>
</feature>
<keyword evidence="1" id="KW-0645">Protease</keyword>
<dbReference type="PROSITE" id="PS50215">
    <property type="entry name" value="ADAM_MEPRO"/>
    <property type="match status" value="1"/>
</dbReference>
<keyword evidence="12" id="KW-0472">Membrane</keyword>
<feature type="region of interest" description="Disordered" evidence="11">
    <location>
        <begin position="1352"/>
        <end position="1395"/>
    </location>
</feature>
<feature type="compositionally biased region" description="Polar residues" evidence="11">
    <location>
        <begin position="1625"/>
        <end position="1635"/>
    </location>
</feature>
<dbReference type="InterPro" id="IPR052925">
    <property type="entry name" value="Phage_Integrase-like_Recomb"/>
</dbReference>
<dbReference type="GO" id="GO:0003677">
    <property type="term" value="F:DNA binding"/>
    <property type="evidence" value="ECO:0007669"/>
    <property type="project" value="UniProtKB-KW"/>
</dbReference>
<dbReference type="OrthoDB" id="10035764at2759"/>
<dbReference type="PANTHER" id="PTHR34605">
    <property type="entry name" value="PHAGE_INTEGRASE DOMAIN-CONTAINING PROTEIN"/>
    <property type="match status" value="1"/>
</dbReference>
<evidence type="ECO:0000256" key="1">
    <source>
        <dbReference type="ARBA" id="ARBA00022670"/>
    </source>
</evidence>
<dbReference type="Pfam" id="PF17771">
    <property type="entry name" value="ADAMTS_CR_2"/>
    <property type="match status" value="1"/>
</dbReference>
<reference evidence="15" key="1">
    <citation type="submission" date="2018-11" db="EMBL/GenBank/DDBJ databases">
        <authorList>
            <person name="Alioto T."/>
            <person name="Alioto T."/>
        </authorList>
    </citation>
    <scope>NUCLEOTIDE SEQUENCE</scope>
</reference>
<evidence type="ECO:0000259" key="14">
    <source>
        <dbReference type="PROSITE" id="PS51898"/>
    </source>
</evidence>
<feature type="region of interest" description="Disordered" evidence="11">
    <location>
        <begin position="1"/>
        <end position="72"/>
    </location>
</feature>
<evidence type="ECO:0000256" key="11">
    <source>
        <dbReference type="SAM" id="MobiDB-lite"/>
    </source>
</evidence>
<dbReference type="InterPro" id="IPR001590">
    <property type="entry name" value="Peptidase_M12B"/>
</dbReference>
<dbReference type="Gene3D" id="1.10.443.10">
    <property type="entry name" value="Intergrase catalytic core"/>
    <property type="match status" value="1"/>
</dbReference>
<evidence type="ECO:0000259" key="13">
    <source>
        <dbReference type="PROSITE" id="PS50215"/>
    </source>
</evidence>
<dbReference type="PROSITE" id="PS51898">
    <property type="entry name" value="TYR_RECOMBINASE"/>
    <property type="match status" value="1"/>
</dbReference>
<dbReference type="PANTHER" id="PTHR34605:SF6">
    <property type="entry name" value="TYR RECOMBINASE DOMAIN-CONTAINING PROTEIN"/>
    <property type="match status" value="1"/>
</dbReference>
<feature type="transmembrane region" description="Helical" evidence="12">
    <location>
        <begin position="1326"/>
        <end position="1345"/>
    </location>
</feature>
<dbReference type="GO" id="GO:0015074">
    <property type="term" value="P:DNA integration"/>
    <property type="evidence" value="ECO:0007669"/>
    <property type="project" value="InterPro"/>
</dbReference>
<dbReference type="InterPro" id="IPR010998">
    <property type="entry name" value="Integrase_recombinase_N"/>
</dbReference>
<evidence type="ECO:0000256" key="7">
    <source>
        <dbReference type="ARBA" id="ARBA00023157"/>
    </source>
</evidence>
<comment type="caution">
    <text evidence="15">The sequence shown here is derived from an EMBL/GenBank/DDBJ whole genome shotgun (WGS) entry which is preliminary data.</text>
</comment>
<feature type="compositionally biased region" description="Polar residues" evidence="11">
    <location>
        <begin position="1384"/>
        <end position="1395"/>
    </location>
</feature>
<evidence type="ECO:0000313" key="16">
    <source>
        <dbReference type="Proteomes" id="UP000596742"/>
    </source>
</evidence>
<feature type="binding site" evidence="10">
    <location>
        <position position="1068"/>
    </location>
    <ligand>
        <name>Zn(2+)</name>
        <dbReference type="ChEBI" id="CHEBI:29105"/>
        <note>catalytic</note>
    </ligand>
</feature>
<proteinExistence type="predicted"/>
<feature type="compositionally biased region" description="Polar residues" evidence="11">
    <location>
        <begin position="1"/>
        <end position="22"/>
    </location>
</feature>
<dbReference type="InterPro" id="IPR013762">
    <property type="entry name" value="Integrase-like_cat_sf"/>
</dbReference>
<organism evidence="15 16">
    <name type="scientific">Mytilus galloprovincialis</name>
    <name type="common">Mediterranean mussel</name>
    <dbReference type="NCBI Taxonomy" id="29158"/>
    <lineage>
        <taxon>Eukaryota</taxon>
        <taxon>Metazoa</taxon>
        <taxon>Spiralia</taxon>
        <taxon>Lophotrochozoa</taxon>
        <taxon>Mollusca</taxon>
        <taxon>Bivalvia</taxon>
        <taxon>Autobranchia</taxon>
        <taxon>Pteriomorphia</taxon>
        <taxon>Mytilida</taxon>
        <taxon>Mytiloidea</taxon>
        <taxon>Mytilidae</taxon>
        <taxon>Mytilinae</taxon>
        <taxon>Mytilus</taxon>
    </lineage>
</organism>
<dbReference type="SUPFAM" id="SSF47823">
    <property type="entry name" value="lambda integrase-like, N-terminal domain"/>
    <property type="match status" value="1"/>
</dbReference>
<protein>
    <recommendedName>
        <fullName evidence="17">Peptidase M12B domain-containing protein</fullName>
    </recommendedName>
</protein>
<evidence type="ECO:0000256" key="4">
    <source>
        <dbReference type="ARBA" id="ARBA00022833"/>
    </source>
</evidence>
<dbReference type="EMBL" id="UYJE01006589">
    <property type="protein sequence ID" value="VDI47292.1"/>
    <property type="molecule type" value="Genomic_DNA"/>
</dbReference>
<feature type="compositionally biased region" description="Polar residues" evidence="11">
    <location>
        <begin position="1446"/>
        <end position="1468"/>
    </location>
</feature>
<evidence type="ECO:0000256" key="9">
    <source>
        <dbReference type="ARBA" id="ARBA00023180"/>
    </source>
</evidence>
<dbReference type="SUPFAM" id="SSF56672">
    <property type="entry name" value="DNA/RNA polymerases"/>
    <property type="match status" value="1"/>
</dbReference>
<evidence type="ECO:0000256" key="2">
    <source>
        <dbReference type="ARBA" id="ARBA00022723"/>
    </source>
</evidence>
<evidence type="ECO:0000256" key="3">
    <source>
        <dbReference type="ARBA" id="ARBA00022801"/>
    </source>
</evidence>
<keyword evidence="12" id="KW-1133">Transmembrane helix</keyword>
<feature type="compositionally biased region" description="Basic and acidic residues" evidence="11">
    <location>
        <begin position="1492"/>
        <end position="1509"/>
    </location>
</feature>
<evidence type="ECO:0008006" key="17">
    <source>
        <dbReference type="Google" id="ProtNLM"/>
    </source>
</evidence>
<dbReference type="Gene3D" id="3.40.1620.60">
    <property type="match status" value="1"/>
</dbReference>
<dbReference type="Gene3D" id="3.40.390.10">
    <property type="entry name" value="Collagenase (Catalytic Domain)"/>
    <property type="match status" value="1"/>
</dbReference>
<keyword evidence="6" id="KW-0238">DNA-binding</keyword>
<keyword evidence="4 10" id="KW-0862">Zinc</keyword>
<dbReference type="GO" id="GO:0006310">
    <property type="term" value="P:DNA recombination"/>
    <property type="evidence" value="ECO:0007669"/>
    <property type="project" value="UniProtKB-KW"/>
</dbReference>
<feature type="domain" description="Tyr recombinase" evidence="14">
    <location>
        <begin position="517"/>
        <end position="719"/>
    </location>
</feature>
<dbReference type="InterPro" id="IPR011010">
    <property type="entry name" value="DNA_brk_join_enz"/>
</dbReference>
<evidence type="ECO:0000256" key="12">
    <source>
        <dbReference type="SAM" id="Phobius"/>
    </source>
</evidence>
<evidence type="ECO:0000313" key="15">
    <source>
        <dbReference type="EMBL" id="VDI47292.1"/>
    </source>
</evidence>
<dbReference type="GO" id="GO:0004222">
    <property type="term" value="F:metalloendopeptidase activity"/>
    <property type="evidence" value="ECO:0007669"/>
    <property type="project" value="InterPro"/>
</dbReference>
<dbReference type="GO" id="GO:0006508">
    <property type="term" value="P:proteolysis"/>
    <property type="evidence" value="ECO:0007669"/>
    <property type="project" value="UniProtKB-KW"/>
</dbReference>
<keyword evidence="16" id="KW-1185">Reference proteome</keyword>
<feature type="domain" description="Peptidase M12B" evidence="13">
    <location>
        <begin position="899"/>
        <end position="1113"/>
    </location>
</feature>
<keyword evidence="5" id="KW-0482">Metalloprotease</keyword>
<dbReference type="Pfam" id="PF01421">
    <property type="entry name" value="Reprolysin"/>
    <property type="match status" value="1"/>
</dbReference>
<feature type="compositionally biased region" description="Basic and acidic residues" evidence="11">
    <location>
        <begin position="26"/>
        <end position="44"/>
    </location>
</feature>
<dbReference type="InterPro" id="IPR024079">
    <property type="entry name" value="MetalloPept_cat_dom_sf"/>
</dbReference>
<evidence type="ECO:0000256" key="10">
    <source>
        <dbReference type="PROSITE-ProRule" id="PRU00276"/>
    </source>
</evidence>
<feature type="compositionally biased region" description="Polar residues" evidence="11">
    <location>
        <begin position="1414"/>
        <end position="1430"/>
    </location>
</feature>
<dbReference type="CDD" id="cd09275">
    <property type="entry name" value="RNase_HI_RT_DIRS1"/>
    <property type="match status" value="1"/>
</dbReference>
<keyword evidence="8" id="KW-0233">DNA recombination</keyword>
<keyword evidence="3" id="KW-0378">Hydrolase</keyword>
<keyword evidence="2 10" id="KW-0479">Metal-binding</keyword>
<feature type="compositionally biased region" description="Polar residues" evidence="11">
    <location>
        <begin position="1649"/>
        <end position="1658"/>
    </location>
</feature>
<keyword evidence="9" id="KW-0325">Glycoprotein</keyword>
<dbReference type="InterPro" id="IPR041645">
    <property type="entry name" value="ADAMTS_CR_2"/>
</dbReference>
<feature type="region of interest" description="Disordered" evidence="11">
    <location>
        <begin position="1414"/>
        <end position="1658"/>
    </location>
</feature>
<feature type="binding site" evidence="10">
    <location>
        <position position="1062"/>
    </location>
    <ligand>
        <name>Zn(2+)</name>
        <dbReference type="ChEBI" id="CHEBI:29105"/>
        <note>catalytic</note>
    </ligand>
</feature>
<keyword evidence="12" id="KW-0812">Transmembrane</keyword>
<dbReference type="Proteomes" id="UP000596742">
    <property type="component" value="Unassembled WGS sequence"/>
</dbReference>
<sequence>MADQSESGWKTVEEYQTNSLADNSEDEKRIRRADVRAAQKMKAERKTKKSRFTPISHPTSNRSSAPIPVQTSLPVHRPGKCYECGKSGHWRKDHAAMKQNFDKISIDFEYLSDCQDFEEFGISDSENIKYDCLNKSSFLNENNMLISKQVDTRSPMGMLKKAFNHWTKSGANDQVLEVIKYGRTKMQLATSQTVKWLGLIWDMCVGKIYASPERLDKLRNFLKHFFEKISSGNCLFKARLVASLVGQIISMQAAMGSVVRLRTRSLYECIMQKASWDSPVLIKEMAFDEVVFWKENVEFLNGKELLDEKVCTSVVYTDASGTGFGGYIVEYEESEVIGSWKPDEQVKSSTWRELEAVYRMLMSKLNYLKGQKVLWKTDNQNVVHILCKGIQLGQTIEDEICAAGVTSENFSTLADRMVHFLLHSRSDNTTKLYHGAFRRFEKFIISEGGVAIPAEPIHVSLYLTKLLDSGSSHSVLQTAFYAIKWAHNINNLDDPTDNNFAKNLLESSKRQEHSPKVKKDIIDSADIVKLCEKYIYSEDIGVIRDLVMIVLGYSGFLRFSEISNIKYKDIKFCESHIDITIEKSKTDQYRLGDSIVIAKGQSAACPFILLKKYLNLAKISSSDEFLFRPIFRSGRYYSLIYKNKPLSYTRSRECIVNRLKEVCKNLNIGLHSLRASGATKAANSNVSDRCWKRHGRWKSDSAKDGYVADSLEHRLEVTKHLGSIQVELLDNHIYRRSVSSRYDLSLKFSLSTKPVILKLQQNAQLSSRIPVYAFAHNGSIIQEDLPTDLHDVNYYYDTSNGASFYIESIDGLRSHMYGTFHFENEEYILEFKDNSSVVTHKESQQPKSIYHFKIRKTSSQTREYSSSQTYHLKNLNNPINTNINKTFTEHRRKKRAPSYHVEVLFVVDYSIYKHWYDKNRGSSAQAIHSIRQIYAFVANGMDGRYKSMSPNFIGIAFAGIIICKTPSESEWTESLRQTHETPNLVDAHQALEKFKDWVQKQTDLPSNDHAMLLTRYSLSSGQSSSLEGYAYVGAICSPSSQSIMEESEDYSMITVAAHELGHSLGANHDGQGNSCKKDDFFIMAATNMPSMGNPNPWRFSSCSVNYFHQTIRRLDSNRKNCLTSFGPSYNPNEIRPYLSKLPGQLYTADEQCQSRHGDKSSLCREQYQGDYRQMCGLMWCRDITTQGCKSMVPADGTLCDSKHWCINGVCTYSSGAASTPAKCAHGDYVGSMDNRGNTCTQIVSKDKTECYRDRIGQSCCASCAKVSSGVTGCFYGDRIPTSLCNKTACPYYKKEELSHCCNTCSAYFSVPDPNRLPTESDGTNEILIGISVAIVIIAVICGIYIHRRGGNSGGRHKIPLKGRSIQETHSRPSKPPLRKPLSSITTNGDQNSNSAKHLISLPTLNSHTNVNLKSNLQKPISSNKNDSRTVNGHIRTSEPRPPSKFSGKNDSEQSCLHNRNPLNNQQRNHNLKKPKSSLSEDSILLSPKHKQSNIDKTELKTDTSIKDRIAALSSNSGGSSTPVDSVPKTKVNVNNDRPKPNAKPKTNLTKSQPEGTKMDTKFNKTPLRPPGRSGVEATKFKGSENSPSHLTQKGDTDFVTKSGKFQPRPPFKKTVGANKKPDGSSGKTSTDSNEPSLVPNYKPMVYGKQKSNTQNENA</sequence>
<comment type="caution">
    <text evidence="10">Lacks conserved residue(s) required for the propagation of feature annotation.</text>
</comment>
<dbReference type="SUPFAM" id="SSF56349">
    <property type="entry name" value="DNA breaking-rejoining enzymes"/>
    <property type="match status" value="1"/>
</dbReference>
<feature type="compositionally biased region" description="Polar residues" evidence="11">
    <location>
        <begin position="1544"/>
        <end position="1554"/>
    </location>
</feature>
<feature type="binding site" evidence="10">
    <location>
        <position position="1058"/>
    </location>
    <ligand>
        <name>Zn(2+)</name>
        <dbReference type="ChEBI" id="CHEBI:29105"/>
        <note>catalytic</note>
    </ligand>
</feature>
<dbReference type="GO" id="GO:0046872">
    <property type="term" value="F:metal ion binding"/>
    <property type="evidence" value="ECO:0007669"/>
    <property type="project" value="UniProtKB-KW"/>
</dbReference>
<dbReference type="SUPFAM" id="SSF55486">
    <property type="entry name" value="Metalloproteases ('zincins'), catalytic domain"/>
    <property type="match status" value="1"/>
</dbReference>
<evidence type="ECO:0000256" key="5">
    <source>
        <dbReference type="ARBA" id="ARBA00023049"/>
    </source>
</evidence>